<keyword evidence="1" id="KW-0472">Membrane</keyword>
<dbReference type="Proteomes" id="UP000001420">
    <property type="component" value="Chromosome"/>
</dbReference>
<protein>
    <submittedName>
        <fullName evidence="2">Uncharacterized membrane protein</fullName>
    </submittedName>
</protein>
<organism evidence="2 3">
    <name type="scientific">Prochlorococcus marinus (strain SARG / CCMP1375 / SS120)</name>
    <dbReference type="NCBI Taxonomy" id="167539"/>
    <lineage>
        <taxon>Bacteria</taxon>
        <taxon>Bacillati</taxon>
        <taxon>Cyanobacteriota</taxon>
        <taxon>Cyanophyceae</taxon>
        <taxon>Synechococcales</taxon>
        <taxon>Prochlorococcaceae</taxon>
        <taxon>Prochlorococcus</taxon>
    </lineage>
</organism>
<dbReference type="STRING" id="167539.Pro_1005"/>
<sequence length="85" mass="10400">MYNLFMNNEAKHWKIWLDKFLVYNLFLVIIFCLFFILTICANIFGYNLPYQIFQRIWLPLIIPSISIFFTAVLFQELYNYLNKES</sequence>
<evidence type="ECO:0000313" key="3">
    <source>
        <dbReference type="Proteomes" id="UP000001420"/>
    </source>
</evidence>
<feature type="transmembrane region" description="Helical" evidence="1">
    <location>
        <begin position="20"/>
        <end position="44"/>
    </location>
</feature>
<dbReference type="EMBL" id="AE017126">
    <property type="protein sequence ID" value="AAQ00050.1"/>
    <property type="molecule type" value="Genomic_DNA"/>
</dbReference>
<dbReference type="KEGG" id="pma:Pro_1005"/>
<feature type="transmembrane region" description="Helical" evidence="1">
    <location>
        <begin position="56"/>
        <end position="75"/>
    </location>
</feature>
<keyword evidence="1" id="KW-1133">Transmembrane helix</keyword>
<dbReference type="eggNOG" id="ENOG5032A87">
    <property type="taxonomic scope" value="Bacteria"/>
</dbReference>
<dbReference type="PATRIC" id="fig|167539.5.peg.1054"/>
<accession>Q7VBT7</accession>
<reference evidence="2 3" key="1">
    <citation type="journal article" date="2003" name="Proc. Natl. Acad. Sci. U.S.A.">
        <title>Genome sequence of the cyanobacterium Prochlorococcus marinus SS120, a nearly minimal oxyphototrophic genome.</title>
        <authorList>
            <person name="Dufresne A."/>
            <person name="Salanoubat M."/>
            <person name="Partensky F."/>
            <person name="Artiguenave F."/>
            <person name="Axmann I.M."/>
            <person name="Barbe V."/>
            <person name="Duprat S."/>
            <person name="Galperin M.Y."/>
            <person name="Koonin E.V."/>
            <person name="Le Gall F."/>
            <person name="Makarova K.S."/>
            <person name="Ostrowski M."/>
            <person name="Oztas S."/>
            <person name="Robert C."/>
            <person name="Rogozin I.B."/>
            <person name="Scanlan D.J."/>
            <person name="Tandeau de Marsac N."/>
            <person name="Weissenbach J."/>
            <person name="Wincker P."/>
            <person name="Wolf Y.I."/>
            <person name="Hess W.R."/>
        </authorList>
    </citation>
    <scope>NUCLEOTIDE SEQUENCE [LARGE SCALE GENOMIC DNA]</scope>
    <source>
        <strain evidence="3">SARG / CCMP1375 / SS120</strain>
    </source>
</reference>
<evidence type="ECO:0000256" key="1">
    <source>
        <dbReference type="SAM" id="Phobius"/>
    </source>
</evidence>
<evidence type="ECO:0000313" key="2">
    <source>
        <dbReference type="EMBL" id="AAQ00050.1"/>
    </source>
</evidence>
<proteinExistence type="predicted"/>
<dbReference type="AlphaFoldDB" id="Q7VBT7"/>
<dbReference type="HOGENOM" id="CLU_180814_1_0_3"/>
<keyword evidence="3" id="KW-1185">Reference proteome</keyword>
<gene>
    <name evidence="2" type="ordered locus">Pro_1005</name>
</gene>
<dbReference type="EnsemblBacteria" id="AAQ00050">
    <property type="protein sequence ID" value="AAQ00050"/>
    <property type="gene ID" value="Pro_1005"/>
</dbReference>
<name>Q7VBT7_PROMA</name>
<keyword evidence="1" id="KW-0812">Transmembrane</keyword>